<organism evidence="5 6">
    <name type="scientific">Punica granatum</name>
    <name type="common">Pomegranate</name>
    <dbReference type="NCBI Taxonomy" id="22663"/>
    <lineage>
        <taxon>Eukaryota</taxon>
        <taxon>Viridiplantae</taxon>
        <taxon>Streptophyta</taxon>
        <taxon>Embryophyta</taxon>
        <taxon>Tracheophyta</taxon>
        <taxon>Spermatophyta</taxon>
        <taxon>Magnoliopsida</taxon>
        <taxon>eudicotyledons</taxon>
        <taxon>Gunneridae</taxon>
        <taxon>Pentapetalae</taxon>
        <taxon>rosids</taxon>
        <taxon>malvids</taxon>
        <taxon>Myrtales</taxon>
        <taxon>Lythraceae</taxon>
        <taxon>Punica</taxon>
    </lineage>
</organism>
<dbReference type="Proteomes" id="UP000233551">
    <property type="component" value="Unassembled WGS sequence"/>
</dbReference>
<dbReference type="PANTHER" id="PTHR11017:SF570">
    <property type="entry name" value="DISEASE RESISTANCE PROTEIN (TIR-NBS CLASS)-RELATED"/>
    <property type="match status" value="1"/>
</dbReference>
<dbReference type="PANTHER" id="PTHR11017">
    <property type="entry name" value="LEUCINE-RICH REPEAT-CONTAINING PROTEIN"/>
    <property type="match status" value="1"/>
</dbReference>
<dbReference type="InterPro" id="IPR058192">
    <property type="entry name" value="WHD_ROQ1-like"/>
</dbReference>
<dbReference type="Gene3D" id="3.40.50.300">
    <property type="entry name" value="P-loop containing nucleotide triphosphate hydrolases"/>
    <property type="match status" value="1"/>
</dbReference>
<evidence type="ECO:0000256" key="3">
    <source>
        <dbReference type="ARBA" id="ARBA00023027"/>
    </source>
</evidence>
<dbReference type="SUPFAM" id="SSF52540">
    <property type="entry name" value="P-loop containing nucleoside triphosphate hydrolases"/>
    <property type="match status" value="1"/>
</dbReference>
<dbReference type="InterPro" id="IPR035897">
    <property type="entry name" value="Toll_tir_struct_dom_sf"/>
</dbReference>
<dbReference type="InterPro" id="IPR002182">
    <property type="entry name" value="NB-ARC"/>
</dbReference>
<dbReference type="GO" id="GO:0043531">
    <property type="term" value="F:ADP binding"/>
    <property type="evidence" value="ECO:0007669"/>
    <property type="project" value="InterPro"/>
</dbReference>
<dbReference type="Pfam" id="PF23282">
    <property type="entry name" value="WHD_ROQ1"/>
    <property type="match status" value="1"/>
</dbReference>
<dbReference type="Gene3D" id="3.80.10.10">
    <property type="entry name" value="Ribonuclease Inhibitor"/>
    <property type="match status" value="3"/>
</dbReference>
<dbReference type="InterPro" id="IPR000157">
    <property type="entry name" value="TIR_dom"/>
</dbReference>
<dbReference type="Gene3D" id="3.40.50.10140">
    <property type="entry name" value="Toll/interleukin-1 receptor homology (TIR) domain"/>
    <property type="match status" value="1"/>
</dbReference>
<reference evidence="5 6" key="1">
    <citation type="submission" date="2017-11" db="EMBL/GenBank/DDBJ databases">
        <title>De-novo sequencing of pomegranate (Punica granatum L.) genome.</title>
        <authorList>
            <person name="Akparov Z."/>
            <person name="Amiraslanov A."/>
            <person name="Hajiyeva S."/>
            <person name="Abbasov M."/>
            <person name="Kaur K."/>
            <person name="Hamwieh A."/>
            <person name="Solovyev V."/>
            <person name="Salamov A."/>
            <person name="Braich B."/>
            <person name="Kosarev P."/>
            <person name="Mahmoud A."/>
            <person name="Hajiyev E."/>
            <person name="Babayeva S."/>
            <person name="Izzatullayeva V."/>
            <person name="Mammadov A."/>
            <person name="Mammadov A."/>
            <person name="Sharifova S."/>
            <person name="Ojaghi J."/>
            <person name="Eynullazada K."/>
            <person name="Bayramov B."/>
            <person name="Abdulazimova A."/>
            <person name="Shahmuradov I."/>
        </authorList>
    </citation>
    <scope>NUCLEOTIDE SEQUENCE [LARGE SCALE GENOMIC DNA]</scope>
    <source>
        <strain evidence="6">cv. AG2017</strain>
        <tissue evidence="5">Leaf</tissue>
    </source>
</reference>
<keyword evidence="1" id="KW-0433">Leucine-rich repeat</keyword>
<dbReference type="Pfam" id="PF23598">
    <property type="entry name" value="LRR_14"/>
    <property type="match status" value="1"/>
</dbReference>
<dbReference type="SMART" id="SM00382">
    <property type="entry name" value="AAA"/>
    <property type="match status" value="1"/>
</dbReference>
<dbReference type="EMBL" id="PGOL01002156">
    <property type="protein sequence ID" value="PKI50034.1"/>
    <property type="molecule type" value="Genomic_DNA"/>
</dbReference>
<proteinExistence type="predicted"/>
<evidence type="ECO:0000313" key="6">
    <source>
        <dbReference type="Proteomes" id="UP000233551"/>
    </source>
</evidence>
<dbReference type="Pfam" id="PF01582">
    <property type="entry name" value="TIR"/>
    <property type="match status" value="1"/>
</dbReference>
<accession>A0A2I0J1B8</accession>
<evidence type="ECO:0000313" key="5">
    <source>
        <dbReference type="EMBL" id="PKI50034.1"/>
    </source>
</evidence>
<dbReference type="GO" id="GO:0051707">
    <property type="term" value="P:response to other organism"/>
    <property type="evidence" value="ECO:0007669"/>
    <property type="project" value="UniProtKB-ARBA"/>
</dbReference>
<dbReference type="AlphaFoldDB" id="A0A2I0J1B8"/>
<feature type="domain" description="TIR" evidence="4">
    <location>
        <begin position="12"/>
        <end position="174"/>
    </location>
</feature>
<dbReference type="SUPFAM" id="SSF52058">
    <property type="entry name" value="L domain-like"/>
    <property type="match status" value="3"/>
</dbReference>
<keyword evidence="2" id="KW-0677">Repeat</keyword>
<dbReference type="PROSITE" id="PS50104">
    <property type="entry name" value="TIR"/>
    <property type="match status" value="1"/>
</dbReference>
<sequence>MEQEKDSGLSGMDYQVFLSFKGSDTRRGFTDCLYHFMVDAGIRVFRDNEELHAGDRIEEILRMINNSIVCIPILSKNYAASKWCLRELAKMVEFKKEIVPIFYDVTPDDVRLKTSIYSGAIRAHKKNMLSEKDQWENALKEVAHIKGRELKDSGFGESCKSIVKEVSDKLKVKHKIVSEHLVGLDDQVEALMKLLDTESPGVRFVGIHGPGGIGKTTLAKVVFNQISPQFDGCSFLEDVRESSRHGFVHLQKHLVNNLQSKQRDILDHDEGIKLIRDIVRGKKLLIVLDGIDQREQIEKLAGKSSWYSSGTRIIVTTRDIRVLAIEGQALEEEEGVLRLSREVRALEMGEMNSTQALQLLSRHAFGKDSPPPDYLDLSNEVVSAAGRLPLLLEIIGSPSSWEKQRRMERKNQEIKEVASREHPTTNATYLWKVCNFDPETGIKELISTSLVKVVDSDRLWMHDHLRDLGREMVCLENFMDIGKRSRLWIHEEALGVLKGREMGSNLKVLDLTSCQKLTRTPDFSKLNALERLILEDCRRLSKIGRSIVKLVRLKHLNVKGCDSLEGLPKELDSLDALEEIFMRGCGGSFTLPKSIGTLKSLAILEVSRVKIIELPPSITRLANLKRLSLSRCSRVKKLPVSLGELKSLVELNLSSTKITELPDSIGKLVNLEVLSISECSGIEKLPDSIGNLMSLVRLNISRTVITKIPDSIRNLKELKVIEMARSCVRKLPKAIGQVEKLEESHAKRCKMIGVVPDELEELSQLRILDLSCTAVSTLPSLNRPTVLHTLHLEWCDHLQELPELPSSLIRLHMTSLSLQKLPDLSGLNNLISLKLYDATCISPSSALQPSNFDWISKLSSLVTLELCLSNITNLPKDFRAFYQLKKLELSCTNLPGALQLPHSLSKLVLGYMQGKKLPNLSHLKNLSYLRLYNCSIEAGFENLAVGKLEPLNSIEIMCCFFERFDASHLPENLEKLTVHRCRSLKILLHLSRLKNLKQLYLSECEKLMEVHGLGELLSLEWLDVVGCHSLESLENLSKLEKLELLNVDDCRKLVDFEGGGRIKSMQHLLRNRYLARGTDILFSSGSPTRAVQRRHRRVASL</sequence>
<dbReference type="InterPro" id="IPR032675">
    <property type="entry name" value="LRR_dom_sf"/>
</dbReference>
<comment type="caution">
    <text evidence="5">The sequence shown here is derived from an EMBL/GenBank/DDBJ whole genome shotgun (WGS) entry which is preliminary data.</text>
</comment>
<dbReference type="SUPFAM" id="SSF52200">
    <property type="entry name" value="Toll/Interleukin receptor TIR domain"/>
    <property type="match status" value="1"/>
</dbReference>
<dbReference type="InterPro" id="IPR055414">
    <property type="entry name" value="LRR_R13L4/SHOC2-like"/>
</dbReference>
<dbReference type="InterPro" id="IPR003593">
    <property type="entry name" value="AAA+_ATPase"/>
</dbReference>
<dbReference type="InterPro" id="IPR003591">
    <property type="entry name" value="Leu-rich_rpt_typical-subtyp"/>
</dbReference>
<dbReference type="SMART" id="SM00255">
    <property type="entry name" value="TIR"/>
    <property type="match status" value="1"/>
</dbReference>
<dbReference type="STRING" id="22663.A0A2I0J1B8"/>
<dbReference type="InterPro" id="IPR027417">
    <property type="entry name" value="P-loop_NTPase"/>
</dbReference>
<dbReference type="PRINTS" id="PR00364">
    <property type="entry name" value="DISEASERSIST"/>
</dbReference>
<dbReference type="GO" id="GO:0007165">
    <property type="term" value="P:signal transduction"/>
    <property type="evidence" value="ECO:0007669"/>
    <property type="project" value="InterPro"/>
</dbReference>
<dbReference type="SMART" id="SM00369">
    <property type="entry name" value="LRR_TYP"/>
    <property type="match status" value="5"/>
</dbReference>
<evidence type="ECO:0000256" key="2">
    <source>
        <dbReference type="ARBA" id="ARBA00022737"/>
    </source>
</evidence>
<dbReference type="GO" id="GO:0006952">
    <property type="term" value="P:defense response"/>
    <property type="evidence" value="ECO:0007669"/>
    <property type="project" value="UniProtKB-KW"/>
</dbReference>
<name>A0A2I0J1B8_PUNGR</name>
<dbReference type="Pfam" id="PF00931">
    <property type="entry name" value="NB-ARC"/>
    <property type="match status" value="1"/>
</dbReference>
<protein>
    <recommendedName>
        <fullName evidence="4">TIR domain-containing protein</fullName>
    </recommendedName>
</protein>
<gene>
    <name evidence="5" type="ORF">CRG98_029574</name>
</gene>
<evidence type="ECO:0000259" key="4">
    <source>
        <dbReference type="PROSITE" id="PS50104"/>
    </source>
</evidence>
<keyword evidence="6" id="KW-1185">Reference proteome</keyword>
<dbReference type="InterPro" id="IPR044974">
    <property type="entry name" value="Disease_R_plants"/>
</dbReference>
<evidence type="ECO:0000256" key="1">
    <source>
        <dbReference type="ARBA" id="ARBA00022614"/>
    </source>
</evidence>
<keyword evidence="3" id="KW-0520">NAD</keyword>